<keyword evidence="3" id="KW-1185">Reference proteome</keyword>
<proteinExistence type="predicted"/>
<dbReference type="AlphaFoldDB" id="A0A022RDZ0"/>
<evidence type="ECO:0000313" key="2">
    <source>
        <dbReference type="EMBL" id="EYU37110.1"/>
    </source>
</evidence>
<feature type="non-terminal residue" evidence="2">
    <location>
        <position position="1"/>
    </location>
</feature>
<sequence>PSNRPDRPCLCGIAMMASYPIKNSSNNPGEDADSSLNDEL</sequence>
<evidence type="ECO:0000313" key="3">
    <source>
        <dbReference type="Proteomes" id="UP000030748"/>
    </source>
</evidence>
<evidence type="ECO:0000256" key="1">
    <source>
        <dbReference type="SAM" id="MobiDB-lite"/>
    </source>
</evidence>
<feature type="compositionally biased region" description="Acidic residues" evidence="1">
    <location>
        <begin position="30"/>
        <end position="40"/>
    </location>
</feature>
<name>A0A022RDZ0_ERYGU</name>
<reference evidence="2 3" key="1">
    <citation type="journal article" date="2013" name="Proc. Natl. Acad. Sci. U.S.A.">
        <title>Fine-scale variation in meiotic recombination in Mimulus inferred from population shotgun sequencing.</title>
        <authorList>
            <person name="Hellsten U."/>
            <person name="Wright K.M."/>
            <person name="Jenkins J."/>
            <person name="Shu S."/>
            <person name="Yuan Y."/>
            <person name="Wessler S.R."/>
            <person name="Schmutz J."/>
            <person name="Willis J.H."/>
            <person name="Rokhsar D.S."/>
        </authorList>
    </citation>
    <scope>NUCLEOTIDE SEQUENCE [LARGE SCALE GENOMIC DNA]</scope>
    <source>
        <strain evidence="3">cv. DUN x IM62</strain>
    </source>
</reference>
<organism evidence="2 3">
    <name type="scientific">Erythranthe guttata</name>
    <name type="common">Yellow monkey flower</name>
    <name type="synonym">Mimulus guttatus</name>
    <dbReference type="NCBI Taxonomy" id="4155"/>
    <lineage>
        <taxon>Eukaryota</taxon>
        <taxon>Viridiplantae</taxon>
        <taxon>Streptophyta</taxon>
        <taxon>Embryophyta</taxon>
        <taxon>Tracheophyta</taxon>
        <taxon>Spermatophyta</taxon>
        <taxon>Magnoliopsida</taxon>
        <taxon>eudicotyledons</taxon>
        <taxon>Gunneridae</taxon>
        <taxon>Pentapetalae</taxon>
        <taxon>asterids</taxon>
        <taxon>lamiids</taxon>
        <taxon>Lamiales</taxon>
        <taxon>Phrymaceae</taxon>
        <taxon>Erythranthe</taxon>
    </lineage>
</organism>
<dbReference type="Proteomes" id="UP000030748">
    <property type="component" value="Unassembled WGS sequence"/>
</dbReference>
<feature type="region of interest" description="Disordered" evidence="1">
    <location>
        <begin position="20"/>
        <end position="40"/>
    </location>
</feature>
<accession>A0A022RDZ0</accession>
<protein>
    <submittedName>
        <fullName evidence="2">Uncharacterized protein</fullName>
    </submittedName>
</protein>
<dbReference type="EMBL" id="KI630571">
    <property type="protein sequence ID" value="EYU37110.1"/>
    <property type="molecule type" value="Genomic_DNA"/>
</dbReference>
<gene>
    <name evidence="2" type="ORF">MIMGU_mgv1a0260391mg</name>
</gene>